<feature type="binding site" evidence="8">
    <location>
        <position position="293"/>
    </location>
    <ligand>
        <name>Mg(2+)</name>
        <dbReference type="ChEBI" id="CHEBI:18420"/>
    </ligand>
</feature>
<dbReference type="Ensembl" id="ENSPTRT00000088018.1">
    <property type="protein sequence ID" value="ENSPTRP00000076251.1"/>
    <property type="gene ID" value="ENSPTRG00000052416.1"/>
</dbReference>
<dbReference type="Pfam" id="PF03952">
    <property type="entry name" value="Enolase_N"/>
    <property type="match status" value="1"/>
</dbReference>
<dbReference type="GO" id="GO:0000287">
    <property type="term" value="F:magnesium ion binding"/>
    <property type="evidence" value="ECO:0007669"/>
    <property type="project" value="InterPro"/>
</dbReference>
<evidence type="ECO:0000259" key="9">
    <source>
        <dbReference type="SMART" id="SM01192"/>
    </source>
</evidence>
<dbReference type="SUPFAM" id="SSF54826">
    <property type="entry name" value="Enolase N-terminal domain-like"/>
    <property type="match status" value="1"/>
</dbReference>
<keyword evidence="5" id="KW-0324">Glycolysis</keyword>
<dbReference type="InParanoid" id="A0A2I3SGX3"/>
<evidence type="ECO:0000256" key="1">
    <source>
        <dbReference type="ARBA" id="ARBA00005031"/>
    </source>
</evidence>
<dbReference type="FunFam" id="3.20.20.120:FF:000002">
    <property type="entry name" value="Enolase 1"/>
    <property type="match status" value="1"/>
</dbReference>
<evidence type="ECO:0000256" key="6">
    <source>
        <dbReference type="ARBA" id="ARBA00023239"/>
    </source>
</evidence>
<dbReference type="EC" id="4.2.1.11" evidence="3"/>
<dbReference type="InterPro" id="IPR000941">
    <property type="entry name" value="Enolase"/>
</dbReference>
<dbReference type="Pfam" id="PF00113">
    <property type="entry name" value="Enolase_C"/>
    <property type="match status" value="1"/>
</dbReference>
<accession>A0A2I3SGX3</accession>
<evidence type="ECO:0000256" key="5">
    <source>
        <dbReference type="ARBA" id="ARBA00023152"/>
    </source>
</evidence>
<dbReference type="FunFam" id="3.30.390.10:FF:000001">
    <property type="entry name" value="Enolase"/>
    <property type="match status" value="1"/>
</dbReference>
<evidence type="ECO:0000313" key="11">
    <source>
        <dbReference type="Ensembl" id="ENSPTRP00000076251.1"/>
    </source>
</evidence>
<evidence type="ECO:0000313" key="12">
    <source>
        <dbReference type="Proteomes" id="UP000002277"/>
    </source>
</evidence>
<evidence type="ECO:0000256" key="4">
    <source>
        <dbReference type="ARBA" id="ARBA00022842"/>
    </source>
</evidence>
<dbReference type="Proteomes" id="UP000002277">
    <property type="component" value="Chromosome 1"/>
</dbReference>
<evidence type="ECO:0000256" key="3">
    <source>
        <dbReference type="ARBA" id="ARBA00012058"/>
    </source>
</evidence>
<dbReference type="Bgee" id="ENSPTRG00000052416">
    <property type="expression patterns" value="Expressed in fibroblast and 4 other cell types or tissues"/>
</dbReference>
<dbReference type="PANTHER" id="PTHR11902">
    <property type="entry name" value="ENOLASE"/>
    <property type="match status" value="1"/>
</dbReference>
<keyword evidence="6" id="KW-0456">Lyase</keyword>
<dbReference type="OMA" id="YDETHYM"/>
<feature type="domain" description="Enolase N-terminal" evidence="10">
    <location>
        <begin position="3"/>
        <end position="134"/>
    </location>
</feature>
<reference evidence="11 12" key="1">
    <citation type="journal article" date="2005" name="Nature">
        <title>Initial sequence of the chimpanzee genome and comparison with the human genome.</title>
        <authorList>
            <consortium name="Chimpanzee sequencing and analysis consortium"/>
        </authorList>
    </citation>
    <scope>NUCLEOTIDE SEQUENCE [LARGE SCALE GENOMIC DNA]</scope>
</reference>
<reference evidence="11" key="2">
    <citation type="submission" date="2025-08" db="UniProtKB">
        <authorList>
            <consortium name="Ensembl"/>
        </authorList>
    </citation>
    <scope>IDENTIFICATION</scope>
</reference>
<dbReference type="SMART" id="SM01193">
    <property type="entry name" value="Enolase_N"/>
    <property type="match status" value="1"/>
</dbReference>
<proteinExistence type="inferred from homology"/>
<dbReference type="Gene3D" id="3.20.20.120">
    <property type="entry name" value="Enolase-like C-terminal domain"/>
    <property type="match status" value="1"/>
</dbReference>
<dbReference type="AlphaFoldDB" id="A0A2I3SGX3"/>
<gene>
    <name evidence="11" type="primary">LOC457842</name>
</gene>
<dbReference type="Gene3D" id="3.30.390.10">
    <property type="entry name" value="Enolase-like, N-terminal domain"/>
    <property type="match status" value="1"/>
</dbReference>
<comment type="similarity">
    <text evidence="2">Belongs to the enolase family.</text>
</comment>
<name>A0A2I3SGX3_PANTR</name>
<feature type="binding site" evidence="8">
    <location>
        <position position="318"/>
    </location>
    <ligand>
        <name>Mg(2+)</name>
        <dbReference type="ChEBI" id="CHEBI:18420"/>
    </ligand>
</feature>
<dbReference type="SUPFAM" id="SSF51604">
    <property type="entry name" value="Enolase C-terminal domain-like"/>
    <property type="match status" value="1"/>
</dbReference>
<comment type="pathway">
    <text evidence="1">Carbohydrate degradation; glycolysis; pyruvate from D-glyceraldehyde 3-phosphate: step 4/5.</text>
</comment>
<dbReference type="UniPathway" id="UPA00109">
    <property type="reaction ID" value="UER00187"/>
</dbReference>
<organism evidence="11 12">
    <name type="scientific">Pan troglodytes</name>
    <name type="common">Chimpanzee</name>
    <dbReference type="NCBI Taxonomy" id="9598"/>
    <lineage>
        <taxon>Eukaryota</taxon>
        <taxon>Metazoa</taxon>
        <taxon>Chordata</taxon>
        <taxon>Craniata</taxon>
        <taxon>Vertebrata</taxon>
        <taxon>Euteleostomi</taxon>
        <taxon>Mammalia</taxon>
        <taxon>Eutheria</taxon>
        <taxon>Euarchontoglires</taxon>
        <taxon>Primates</taxon>
        <taxon>Haplorrhini</taxon>
        <taxon>Catarrhini</taxon>
        <taxon>Hominidae</taxon>
        <taxon>Pan</taxon>
    </lineage>
</organism>
<dbReference type="InterPro" id="IPR036849">
    <property type="entry name" value="Enolase-like_C_sf"/>
</dbReference>
<dbReference type="SMART" id="SM01192">
    <property type="entry name" value="Enolase_C"/>
    <property type="match status" value="1"/>
</dbReference>
<dbReference type="NCBIfam" id="TIGR01060">
    <property type="entry name" value="eno"/>
    <property type="match status" value="1"/>
</dbReference>
<dbReference type="HAMAP" id="MF_00318">
    <property type="entry name" value="Enolase"/>
    <property type="match status" value="1"/>
</dbReference>
<feature type="domain" description="Enolase C-terminal TIM barrel" evidence="9">
    <location>
        <begin position="142"/>
        <end position="414"/>
    </location>
</feature>
<dbReference type="InterPro" id="IPR020810">
    <property type="entry name" value="Enolase_C"/>
</dbReference>
<dbReference type="InterPro" id="IPR029017">
    <property type="entry name" value="Enolase-like_N"/>
</dbReference>
<dbReference type="EMBL" id="AACZ04026657">
    <property type="status" value="NOT_ANNOTATED_CDS"/>
    <property type="molecule type" value="Genomic_DNA"/>
</dbReference>
<dbReference type="CDD" id="cd03313">
    <property type="entry name" value="enolase"/>
    <property type="match status" value="1"/>
</dbReference>
<evidence type="ECO:0000256" key="7">
    <source>
        <dbReference type="ARBA" id="ARBA00031125"/>
    </source>
</evidence>
<reference evidence="11" key="3">
    <citation type="submission" date="2025-09" db="UniProtKB">
        <authorList>
            <consortium name="Ensembl"/>
        </authorList>
    </citation>
    <scope>IDENTIFICATION</scope>
</reference>
<dbReference type="PANTHER" id="PTHR11902:SF38">
    <property type="entry name" value="PHOSPHOPYRUVATE HYDRATASE"/>
    <property type="match status" value="1"/>
</dbReference>
<keyword evidence="12" id="KW-1185">Reference proteome</keyword>
<evidence type="ECO:0000256" key="2">
    <source>
        <dbReference type="ARBA" id="ARBA00009604"/>
    </source>
</evidence>
<dbReference type="InterPro" id="IPR020811">
    <property type="entry name" value="Enolase_N"/>
</dbReference>
<dbReference type="GO" id="GO:0061621">
    <property type="term" value="P:canonical glycolysis"/>
    <property type="evidence" value="ECO:0007669"/>
    <property type="project" value="UniProtKB-ARBA"/>
</dbReference>
<dbReference type="GO" id="GO:0000015">
    <property type="term" value="C:phosphopyruvate hydratase complex"/>
    <property type="evidence" value="ECO:0000318"/>
    <property type="project" value="GO_Central"/>
</dbReference>
<dbReference type="SFLD" id="SFLDS00001">
    <property type="entry name" value="Enolase"/>
    <property type="match status" value="1"/>
</dbReference>
<dbReference type="GeneTree" id="ENSGT00950000182805"/>
<evidence type="ECO:0000256" key="8">
    <source>
        <dbReference type="PIRSR" id="PIRSR001400-3"/>
    </source>
</evidence>
<protein>
    <recommendedName>
        <fullName evidence="3">phosphopyruvate hydratase</fullName>
        <ecNumber evidence="3">4.2.1.11</ecNumber>
    </recommendedName>
    <alternativeName>
        <fullName evidence="7">2-phospho-D-glycerate hydro-lyase</fullName>
    </alternativeName>
</protein>
<dbReference type="PIRSF" id="PIRSF001400">
    <property type="entry name" value="Enolase"/>
    <property type="match status" value="1"/>
</dbReference>
<dbReference type="PRINTS" id="PR00148">
    <property type="entry name" value="ENOLASE"/>
</dbReference>
<dbReference type="GO" id="GO:0004634">
    <property type="term" value="F:phosphopyruvate hydratase activity"/>
    <property type="evidence" value="ECO:0000318"/>
    <property type="project" value="GO_Central"/>
</dbReference>
<comment type="cofactor">
    <cofactor evidence="8">
        <name>Mg(2+)</name>
        <dbReference type="ChEBI" id="CHEBI:18420"/>
    </cofactor>
    <text evidence="8">Mg(2+) is required for catalysis and for stabilizing the dimer.</text>
</comment>
<feature type="binding site" evidence="8">
    <location>
        <position position="245"/>
    </location>
    <ligand>
        <name>Mg(2+)</name>
        <dbReference type="ChEBI" id="CHEBI:18420"/>
    </ligand>
</feature>
<dbReference type="GO" id="GO:0006094">
    <property type="term" value="P:gluconeogenesis"/>
    <property type="evidence" value="ECO:0007669"/>
    <property type="project" value="UniProtKB-ARBA"/>
</dbReference>
<evidence type="ECO:0000259" key="10">
    <source>
        <dbReference type="SMART" id="SM01193"/>
    </source>
</evidence>
<keyword evidence="4 8" id="KW-0460">Magnesium</keyword>
<keyword evidence="8" id="KW-0479">Metal-binding</keyword>
<sequence length="417" mass="45631">MSILKIHAREIFDSRGNPTVEVDLFTSEGLFRAAVPSGASTGIYEVLELQDNDKTHYMGKGVSKPVEPINKTIAPVLVSKKLNVTEQEKIDKLMIEMDETENKSKFGANAILGVSLAACKASAVEKGVPLYHHIADLSGNSKVILPVPVFSVINGSSHAVTKLAMQEFMVLPVGAANFREAMPIGAEVYHSLKNVIKEKYGKDATGVGDGGAFAPSILENKEGLELLKTAIGKAGYTDKVIVGMDVAASEFFRSGKYDLEFKFLHDPTRYISPDCLADLYKSFIKNYPVVSTEDPFDQDDWGAWQKFTASAGIQVVGDDLRVTNPKRTASAVNEKKCNCLLLKVNQIRSVTESLQACKLAQANGWCVMVPHHSGETENTFITDLVRLAKYNQLLRIEEELGSKAKFAGRNFRNPPAK</sequence>
<dbReference type="GO" id="GO:0006096">
    <property type="term" value="P:glycolytic process"/>
    <property type="evidence" value="ECO:0000318"/>
    <property type="project" value="GO_Central"/>
</dbReference>